<dbReference type="SMART" id="SM00082">
    <property type="entry name" value="LRRCT"/>
    <property type="match status" value="1"/>
</dbReference>
<dbReference type="PANTHER" id="PTHR24369">
    <property type="entry name" value="ANTIGEN BSP, PUTATIVE-RELATED"/>
    <property type="match status" value="1"/>
</dbReference>
<dbReference type="Gene3D" id="2.60.40.10">
    <property type="entry name" value="Immunoglobulins"/>
    <property type="match status" value="1"/>
</dbReference>
<evidence type="ECO:0000256" key="9">
    <source>
        <dbReference type="SAM" id="Phobius"/>
    </source>
</evidence>
<keyword evidence="14" id="KW-1185">Reference proteome</keyword>
<dbReference type="AlphaFoldDB" id="A0AAN9B2H8"/>
<dbReference type="Pfam" id="PF00560">
    <property type="entry name" value="LRR_1"/>
    <property type="match status" value="1"/>
</dbReference>
<protein>
    <submittedName>
        <fullName evidence="13">Uncharacterized protein</fullName>
    </submittedName>
</protein>
<reference evidence="13 14" key="1">
    <citation type="submission" date="2024-02" db="EMBL/GenBank/DDBJ databases">
        <title>Chromosome-scale genome assembly of the rough periwinkle Littorina saxatilis.</title>
        <authorList>
            <person name="De Jode A."/>
            <person name="Faria R."/>
            <person name="Formenti G."/>
            <person name="Sims Y."/>
            <person name="Smith T.P."/>
            <person name="Tracey A."/>
            <person name="Wood J.M.D."/>
            <person name="Zagrodzka Z.B."/>
            <person name="Johannesson K."/>
            <person name="Butlin R.K."/>
            <person name="Leder E.H."/>
        </authorList>
    </citation>
    <scope>NUCLEOTIDE SEQUENCE [LARGE SCALE GENOMIC DNA]</scope>
    <source>
        <strain evidence="13">Snail1</strain>
        <tissue evidence="13">Muscle</tissue>
    </source>
</reference>
<evidence type="ECO:0000259" key="12">
    <source>
        <dbReference type="SMART" id="SM00082"/>
    </source>
</evidence>
<feature type="region of interest" description="Disordered" evidence="8">
    <location>
        <begin position="541"/>
        <end position="561"/>
    </location>
</feature>
<dbReference type="PANTHER" id="PTHR24369:SF211">
    <property type="entry name" value="LEUCINE-RICH REPEAT-CONTAINING PROTEIN 15-LIKE"/>
    <property type="match status" value="1"/>
</dbReference>
<evidence type="ECO:0000256" key="2">
    <source>
        <dbReference type="ARBA" id="ARBA00022614"/>
    </source>
</evidence>
<comment type="caution">
    <text evidence="13">The sequence shown here is derived from an EMBL/GenBank/DDBJ whole genome shotgun (WGS) entry which is preliminary data.</text>
</comment>
<dbReference type="SMART" id="SM00013">
    <property type="entry name" value="LRRNT"/>
    <property type="match status" value="1"/>
</dbReference>
<organism evidence="13 14">
    <name type="scientific">Littorina saxatilis</name>
    <dbReference type="NCBI Taxonomy" id="31220"/>
    <lineage>
        <taxon>Eukaryota</taxon>
        <taxon>Metazoa</taxon>
        <taxon>Spiralia</taxon>
        <taxon>Lophotrochozoa</taxon>
        <taxon>Mollusca</taxon>
        <taxon>Gastropoda</taxon>
        <taxon>Caenogastropoda</taxon>
        <taxon>Littorinimorpha</taxon>
        <taxon>Littorinoidea</taxon>
        <taxon>Littorinidae</taxon>
        <taxon>Littorina</taxon>
    </lineage>
</organism>
<dbReference type="InterPro" id="IPR000483">
    <property type="entry name" value="Cys-rich_flank_reg_C"/>
</dbReference>
<dbReference type="InterPro" id="IPR032675">
    <property type="entry name" value="LRR_dom_sf"/>
</dbReference>
<evidence type="ECO:0000256" key="5">
    <source>
        <dbReference type="ARBA" id="ARBA00022737"/>
    </source>
</evidence>
<evidence type="ECO:0000259" key="11">
    <source>
        <dbReference type="SMART" id="SM00013"/>
    </source>
</evidence>
<evidence type="ECO:0000256" key="7">
    <source>
        <dbReference type="ARBA" id="ARBA00023136"/>
    </source>
</evidence>
<dbReference type="InterPro" id="IPR001611">
    <property type="entry name" value="Leu-rich_rpt"/>
</dbReference>
<feature type="transmembrane region" description="Helical" evidence="9">
    <location>
        <begin position="451"/>
        <end position="474"/>
    </location>
</feature>
<name>A0AAN9B2H8_9CAEN</name>
<feature type="compositionally biased region" description="Low complexity" evidence="8">
    <location>
        <begin position="497"/>
        <end position="509"/>
    </location>
</feature>
<evidence type="ECO:0000256" key="3">
    <source>
        <dbReference type="ARBA" id="ARBA00022692"/>
    </source>
</evidence>
<feature type="compositionally biased region" description="Basic and acidic residues" evidence="8">
    <location>
        <begin position="483"/>
        <end position="496"/>
    </location>
</feature>
<evidence type="ECO:0000256" key="4">
    <source>
        <dbReference type="ARBA" id="ARBA00022729"/>
    </source>
</evidence>
<dbReference type="FunFam" id="3.80.10.10:FF:001164">
    <property type="entry name" value="GH01279p"/>
    <property type="match status" value="1"/>
</dbReference>
<gene>
    <name evidence="13" type="ORF">V1264_004633</name>
</gene>
<evidence type="ECO:0000313" key="14">
    <source>
        <dbReference type="Proteomes" id="UP001374579"/>
    </source>
</evidence>
<feature type="signal peptide" evidence="10">
    <location>
        <begin position="1"/>
        <end position="36"/>
    </location>
</feature>
<dbReference type="Pfam" id="PF13855">
    <property type="entry name" value="LRR_8"/>
    <property type="match status" value="1"/>
</dbReference>
<dbReference type="EMBL" id="JBAMIC010000013">
    <property type="protein sequence ID" value="KAK7097693.1"/>
    <property type="molecule type" value="Genomic_DNA"/>
</dbReference>
<proteinExistence type="predicted"/>
<keyword evidence="2" id="KW-0433">Leucine-rich repeat</keyword>
<evidence type="ECO:0000256" key="10">
    <source>
        <dbReference type="SAM" id="SignalP"/>
    </source>
</evidence>
<sequence>MCVYCSSEKKMGASRSLYSILLSCVVLILSVPGHQTCPAMCTCRGTTVVCLDPSMTSFPSALPEETETLEIKGTYSQRSQFHHLSGSDLSAVTSLKVLVVTHTLLDSIDEDAFKGLTNLTSLDLSLNRLTSLPSGAFNGLSSLSMLHLSGNEHLNFPPDIFKGPHNLIELYLSDMALSDLDLDLLKALNNLLYLDLSHNGLKFLPLGMADGHFLTNLQTLDLSFNQLTFLGQAMGPLLQRVATVLLSDNPWQCHCELKWLLEGNVRSHIVPSHASSSRIPVCDGPDDVANMALTLLKPDQLVCTPAEIVDCLEVQPQLEGSTFKIQCNMTGQPFPFVSWKTVNGLTKTGRSRQQVASELDLQPPKVTISLVASKATNGTLTIMAQNKYGSGTKKIEVFVKPVTTTTTVSIPTTKDSPGLTTPKTPAEDKEQVKDKEANPEGKKDEGSGPSMMMIGAGAGGAALLLLAIVVYVLCRKANKNKVRALEPEQQNSKEKINNNNNDHSNGTHNTDGDNGYGCHDNPNDYGVEKIDYGRVNLNGVEGGSGGYRPPPPYQPMSAWDV</sequence>
<feature type="domain" description="LRRNT" evidence="11">
    <location>
        <begin position="36"/>
        <end position="68"/>
    </location>
</feature>
<dbReference type="InterPro" id="IPR003591">
    <property type="entry name" value="Leu-rich_rpt_typical-subtyp"/>
</dbReference>
<dbReference type="GO" id="GO:0005886">
    <property type="term" value="C:plasma membrane"/>
    <property type="evidence" value="ECO:0007669"/>
    <property type="project" value="TreeGrafter"/>
</dbReference>
<feature type="compositionally biased region" description="Basic and acidic residues" evidence="8">
    <location>
        <begin position="425"/>
        <end position="446"/>
    </location>
</feature>
<dbReference type="InterPro" id="IPR050541">
    <property type="entry name" value="LRR_TM_domain-containing"/>
</dbReference>
<keyword evidence="6 9" id="KW-1133">Transmembrane helix</keyword>
<dbReference type="PROSITE" id="PS51450">
    <property type="entry name" value="LRR"/>
    <property type="match status" value="1"/>
</dbReference>
<accession>A0AAN9B2H8</accession>
<dbReference type="InterPro" id="IPR013783">
    <property type="entry name" value="Ig-like_fold"/>
</dbReference>
<dbReference type="Proteomes" id="UP001374579">
    <property type="component" value="Unassembled WGS sequence"/>
</dbReference>
<feature type="region of interest" description="Disordered" evidence="8">
    <location>
        <begin position="408"/>
        <end position="449"/>
    </location>
</feature>
<keyword evidence="4 10" id="KW-0732">Signal</keyword>
<dbReference type="PRINTS" id="PR00019">
    <property type="entry name" value="LEURICHRPT"/>
</dbReference>
<dbReference type="SUPFAM" id="SSF52058">
    <property type="entry name" value="L domain-like"/>
    <property type="match status" value="1"/>
</dbReference>
<dbReference type="InterPro" id="IPR036179">
    <property type="entry name" value="Ig-like_dom_sf"/>
</dbReference>
<evidence type="ECO:0000256" key="6">
    <source>
        <dbReference type="ARBA" id="ARBA00022989"/>
    </source>
</evidence>
<comment type="subcellular location">
    <subcellularLocation>
        <location evidence="1">Membrane</location>
        <topology evidence="1">Single-pass membrane protein</topology>
    </subcellularLocation>
</comment>
<keyword evidence="5" id="KW-0677">Repeat</keyword>
<evidence type="ECO:0000256" key="1">
    <source>
        <dbReference type="ARBA" id="ARBA00004167"/>
    </source>
</evidence>
<feature type="chain" id="PRO_5043027801" evidence="10">
    <location>
        <begin position="37"/>
        <end position="561"/>
    </location>
</feature>
<keyword evidence="7 9" id="KW-0472">Membrane</keyword>
<keyword evidence="3 9" id="KW-0812">Transmembrane</keyword>
<evidence type="ECO:0000313" key="13">
    <source>
        <dbReference type="EMBL" id="KAK7097693.1"/>
    </source>
</evidence>
<dbReference type="SMART" id="SM00369">
    <property type="entry name" value="LRR_TYP"/>
    <property type="match status" value="5"/>
</dbReference>
<dbReference type="Gene3D" id="3.80.10.10">
    <property type="entry name" value="Ribonuclease Inhibitor"/>
    <property type="match status" value="2"/>
</dbReference>
<evidence type="ECO:0000256" key="8">
    <source>
        <dbReference type="SAM" id="MobiDB-lite"/>
    </source>
</evidence>
<dbReference type="Pfam" id="PF07679">
    <property type="entry name" value="I-set"/>
    <property type="match status" value="1"/>
</dbReference>
<feature type="domain" description="LRRCT" evidence="12">
    <location>
        <begin position="249"/>
        <end position="304"/>
    </location>
</feature>
<dbReference type="InterPro" id="IPR000372">
    <property type="entry name" value="LRRNT"/>
</dbReference>
<dbReference type="SUPFAM" id="SSF48726">
    <property type="entry name" value="Immunoglobulin"/>
    <property type="match status" value="1"/>
</dbReference>
<feature type="region of interest" description="Disordered" evidence="8">
    <location>
        <begin position="483"/>
        <end position="511"/>
    </location>
</feature>
<dbReference type="InterPro" id="IPR013098">
    <property type="entry name" value="Ig_I-set"/>
</dbReference>